<dbReference type="GeneID" id="94583365"/>
<sequence>MNTNTRLITTQSDPAVHEHTIRNTMDCSDRGLEGAKHQSSRRSGREWRFYGVYRHLGISTQDWCLLGTQLREQILAPTHAPGWAEPQLFRSLGSSCFGDAPCLERAGFMGGQGLKPVTNCTSIVLVLVGVCRSVGIGRTVAICRFVDLSYCTVARWVPPH</sequence>
<protein>
    <submittedName>
        <fullName evidence="1">Uncharacterized protein</fullName>
    </submittedName>
</protein>
<organism evidence="1 2">
    <name type="scientific">Yarrowia lipolytica</name>
    <name type="common">Candida lipolytica</name>
    <dbReference type="NCBI Taxonomy" id="4952"/>
    <lineage>
        <taxon>Eukaryota</taxon>
        <taxon>Fungi</taxon>
        <taxon>Dikarya</taxon>
        <taxon>Ascomycota</taxon>
        <taxon>Saccharomycotina</taxon>
        <taxon>Dipodascomycetes</taxon>
        <taxon>Dipodascales</taxon>
        <taxon>Dipodascales incertae sedis</taxon>
        <taxon>Yarrowia</taxon>
    </lineage>
</organism>
<dbReference type="Proteomes" id="UP000182444">
    <property type="component" value="Chromosome 1D"/>
</dbReference>
<dbReference type="EMBL" id="CP017556">
    <property type="protein sequence ID" value="AOW04224.1"/>
    <property type="molecule type" value="Genomic_DNA"/>
</dbReference>
<reference evidence="1 2" key="1">
    <citation type="journal article" date="2016" name="PLoS ONE">
        <title>Sequence Assembly of Yarrowia lipolytica Strain W29/CLIB89 Shows Transposable Element Diversity.</title>
        <authorList>
            <person name="Magnan C."/>
            <person name="Yu J."/>
            <person name="Chang I."/>
            <person name="Jahn E."/>
            <person name="Kanomata Y."/>
            <person name="Wu J."/>
            <person name="Zeller M."/>
            <person name="Oakes M."/>
            <person name="Baldi P."/>
            <person name="Sandmeyer S."/>
        </authorList>
    </citation>
    <scope>NUCLEOTIDE SEQUENCE [LARGE SCALE GENOMIC DNA]</scope>
    <source>
        <strain evidence="2">CLIB89(W29)</strain>
    </source>
</reference>
<dbReference type="RefSeq" id="XP_068138851.1">
    <property type="nucleotide sequence ID" value="XM_068282750.1"/>
</dbReference>
<evidence type="ECO:0000313" key="2">
    <source>
        <dbReference type="Proteomes" id="UP000182444"/>
    </source>
</evidence>
<proteinExistence type="predicted"/>
<evidence type="ECO:0000313" key="1">
    <source>
        <dbReference type="EMBL" id="AOW04224.1"/>
    </source>
</evidence>
<dbReference type="VEuPathDB" id="FungiDB:YALI1_D22143g"/>
<name>A0A1D8NF16_YARLL</name>
<gene>
    <name evidence="1" type="ORF">YALI1_D22143g</name>
</gene>
<dbReference type="AlphaFoldDB" id="A0A1D8NF16"/>
<accession>A0A1D8NF16</accession>